<dbReference type="HOGENOM" id="CLU_052511_3_1_2"/>
<dbReference type="GeneID" id="10360372"/>
<sequence length="148" mass="16373">MRIKVKVNGVWYERDVEPRKLLVHFLRDDLGIKSVRVGCDTGNCGACTVLLDGKPVKSCNLLAVQADGSEIITADYSDELMERLKRAFHERHALQCGFCTSGMLLASYALLKNKPKPTEEEIREGISGVLCRCTGYQNIVEAIKSAAL</sequence>
<name>F2L5F2_THEU7</name>
<keyword evidence="2" id="KW-0479">Metal-binding</keyword>
<gene>
    <name evidence="7" type="ordered locus">TUZN_0837</name>
</gene>
<dbReference type="InterPro" id="IPR001041">
    <property type="entry name" value="2Fe-2S_ferredoxin-type"/>
</dbReference>
<dbReference type="KEGG" id="tuz:TUZN_0837"/>
<accession>F2L5F2</accession>
<evidence type="ECO:0000259" key="6">
    <source>
        <dbReference type="PROSITE" id="PS51085"/>
    </source>
</evidence>
<evidence type="ECO:0000313" key="7">
    <source>
        <dbReference type="EMBL" id="AEA12323.1"/>
    </source>
</evidence>
<evidence type="ECO:0000256" key="1">
    <source>
        <dbReference type="ARBA" id="ARBA00022714"/>
    </source>
</evidence>
<evidence type="ECO:0000313" key="8">
    <source>
        <dbReference type="Proteomes" id="UP000008138"/>
    </source>
</evidence>
<organism evidence="7 8">
    <name type="scientific">Thermoproteus uzoniensis (strain 768-20)</name>
    <dbReference type="NCBI Taxonomy" id="999630"/>
    <lineage>
        <taxon>Archaea</taxon>
        <taxon>Thermoproteota</taxon>
        <taxon>Thermoprotei</taxon>
        <taxon>Thermoproteales</taxon>
        <taxon>Thermoproteaceae</taxon>
        <taxon>Thermoproteus</taxon>
    </lineage>
</organism>
<dbReference type="STRING" id="999630.TUZN_0837"/>
<keyword evidence="5" id="KW-0411">Iron-sulfur</keyword>
<dbReference type="RefSeq" id="WP_013679659.1">
    <property type="nucleotide sequence ID" value="NC_015315.1"/>
</dbReference>
<dbReference type="GO" id="GO:0051537">
    <property type="term" value="F:2 iron, 2 sulfur cluster binding"/>
    <property type="evidence" value="ECO:0007669"/>
    <property type="project" value="UniProtKB-KW"/>
</dbReference>
<dbReference type="Gene3D" id="3.10.20.30">
    <property type="match status" value="1"/>
</dbReference>
<reference key="2">
    <citation type="submission" date="2011-03" db="EMBL/GenBank/DDBJ databases">
        <title>Complete genome sequence of the thermoacidophilic crenarchaeon Thermoproteus uzoniensis 768-20.</title>
        <authorList>
            <person name="Mardanov A.V."/>
            <person name="Gumerov V.M."/>
            <person name="Beletsky A.V."/>
            <person name="Prokofeva M.I."/>
            <person name="Bonch-Osmolovskaya E.A."/>
            <person name="Ravin N.V."/>
            <person name="Skryabin K.G."/>
        </authorList>
    </citation>
    <scope>NUCLEOTIDE SEQUENCE</scope>
    <source>
        <strain>768-20</strain>
    </source>
</reference>
<evidence type="ECO:0000256" key="4">
    <source>
        <dbReference type="ARBA" id="ARBA00023004"/>
    </source>
</evidence>
<dbReference type="InterPro" id="IPR012675">
    <property type="entry name" value="Beta-grasp_dom_sf"/>
</dbReference>
<dbReference type="Gene3D" id="1.10.150.120">
    <property type="entry name" value="[2Fe-2S]-binding domain"/>
    <property type="match status" value="1"/>
</dbReference>
<evidence type="ECO:0000256" key="2">
    <source>
        <dbReference type="ARBA" id="ARBA00022723"/>
    </source>
</evidence>
<dbReference type="PROSITE" id="PS51085">
    <property type="entry name" value="2FE2S_FER_2"/>
    <property type="match status" value="1"/>
</dbReference>
<feature type="domain" description="2Fe-2S ferredoxin-type" evidence="6">
    <location>
        <begin position="1"/>
        <end position="77"/>
    </location>
</feature>
<dbReference type="eggNOG" id="arCOG01925">
    <property type="taxonomic scope" value="Archaea"/>
</dbReference>
<dbReference type="GO" id="GO:0016491">
    <property type="term" value="F:oxidoreductase activity"/>
    <property type="evidence" value="ECO:0007669"/>
    <property type="project" value="UniProtKB-KW"/>
</dbReference>
<evidence type="ECO:0000256" key="5">
    <source>
        <dbReference type="ARBA" id="ARBA00023014"/>
    </source>
</evidence>
<dbReference type="InterPro" id="IPR036010">
    <property type="entry name" value="2Fe-2S_ferredoxin-like_sf"/>
</dbReference>
<dbReference type="InterPro" id="IPR051452">
    <property type="entry name" value="Diverse_Oxidoreductases"/>
</dbReference>
<dbReference type="PROSITE" id="PS00197">
    <property type="entry name" value="2FE2S_FER_1"/>
    <property type="match status" value="1"/>
</dbReference>
<keyword evidence="4" id="KW-0408">Iron</keyword>
<protein>
    <submittedName>
        <fullName evidence="7">Carbon monoxide dehydrogenase or xanthine dehydrogenase, short chain</fullName>
    </submittedName>
</protein>
<proteinExistence type="predicted"/>
<keyword evidence="3" id="KW-0560">Oxidoreductase</keyword>
<dbReference type="Proteomes" id="UP000008138">
    <property type="component" value="Chromosome"/>
</dbReference>
<dbReference type="OrthoDB" id="37184at2157"/>
<dbReference type="AlphaFoldDB" id="F2L5F2"/>
<dbReference type="InterPro" id="IPR006058">
    <property type="entry name" value="2Fe2S_fd_BS"/>
</dbReference>
<dbReference type="FunFam" id="3.10.20.30:FF:000020">
    <property type="entry name" value="Xanthine dehydrogenase iron-sulfur subunit"/>
    <property type="match status" value="1"/>
</dbReference>
<keyword evidence="1" id="KW-0001">2Fe-2S</keyword>
<dbReference type="Pfam" id="PF01799">
    <property type="entry name" value="Fer2_2"/>
    <property type="match status" value="1"/>
</dbReference>
<dbReference type="Pfam" id="PF00111">
    <property type="entry name" value="Fer2"/>
    <property type="match status" value="1"/>
</dbReference>
<evidence type="ECO:0000256" key="3">
    <source>
        <dbReference type="ARBA" id="ARBA00023002"/>
    </source>
</evidence>
<keyword evidence="8" id="KW-1185">Reference proteome</keyword>
<dbReference type="InterPro" id="IPR002888">
    <property type="entry name" value="2Fe-2S-bd"/>
</dbReference>
<dbReference type="SUPFAM" id="SSF47741">
    <property type="entry name" value="CO dehydrogenase ISP C-domain like"/>
    <property type="match status" value="1"/>
</dbReference>
<dbReference type="GO" id="GO:0046872">
    <property type="term" value="F:metal ion binding"/>
    <property type="evidence" value="ECO:0007669"/>
    <property type="project" value="UniProtKB-KW"/>
</dbReference>
<dbReference type="SUPFAM" id="SSF54292">
    <property type="entry name" value="2Fe-2S ferredoxin-like"/>
    <property type="match status" value="1"/>
</dbReference>
<dbReference type="PANTHER" id="PTHR44379">
    <property type="entry name" value="OXIDOREDUCTASE WITH IRON-SULFUR SUBUNIT"/>
    <property type="match status" value="1"/>
</dbReference>
<dbReference type="PANTHER" id="PTHR44379:SF5">
    <property type="entry name" value="OXIDOREDUCTASE WITH IRON-SULFUR SUBUNIT"/>
    <property type="match status" value="1"/>
</dbReference>
<dbReference type="EMBL" id="CP002590">
    <property type="protein sequence ID" value="AEA12323.1"/>
    <property type="molecule type" value="Genomic_DNA"/>
</dbReference>
<reference evidence="7 8" key="1">
    <citation type="journal article" date="2011" name="J. Bacteriol.">
        <title>Complete genome sequence of the thermoacidophilic crenarchaeon Thermoproteus uzoniensis 768-20.</title>
        <authorList>
            <person name="Mardanov A.V."/>
            <person name="Gumerov V.M."/>
            <person name="Beletsky A.V."/>
            <person name="Prokofeva M.I."/>
            <person name="Bonch-Osmolovskaya E.A."/>
            <person name="Ravin N.V."/>
            <person name="Skryabin K.G."/>
        </authorList>
    </citation>
    <scope>NUCLEOTIDE SEQUENCE [LARGE SCALE GENOMIC DNA]</scope>
    <source>
        <strain evidence="7 8">768-20</strain>
    </source>
</reference>
<dbReference type="InterPro" id="IPR036884">
    <property type="entry name" value="2Fe-2S-bd_dom_sf"/>
</dbReference>